<dbReference type="EMBL" id="CP054614">
    <property type="protein sequence ID" value="QKS58240.1"/>
    <property type="molecule type" value="Genomic_DNA"/>
</dbReference>
<keyword evidence="5" id="KW-1185">Reference proteome</keyword>
<organism evidence="2 4">
    <name type="scientific">Paenibacillus barcinonensis</name>
    <dbReference type="NCBI Taxonomy" id="198119"/>
    <lineage>
        <taxon>Bacteria</taxon>
        <taxon>Bacillati</taxon>
        <taxon>Bacillota</taxon>
        <taxon>Bacilli</taxon>
        <taxon>Bacillales</taxon>
        <taxon>Paenibacillaceae</taxon>
        <taxon>Paenibacillus</taxon>
    </lineage>
</organism>
<gene>
    <name evidence="2" type="ORF">DFQ00_11485</name>
    <name evidence="3" type="ORF">HUB98_19655</name>
</gene>
<sequence length="161" mass="17956">MPVSKKEQVIFGVMMCTGMVLVMMTFNLWQTGMIHQMSVMQMLLQFVIALIIAFVVESFIVGPVARKIAFSLPFAKSSKIKGIITMSLLMVIGMVLIMSLFGIVTAYFTDQFNGISVLGLYLHTIVRNFSLALPLQLIVLGPLVRYMFSRMFKNETTAASV</sequence>
<dbReference type="RefSeq" id="WP_110898162.1">
    <property type="nucleotide sequence ID" value="NZ_CP054614.1"/>
</dbReference>
<evidence type="ECO:0000313" key="5">
    <source>
        <dbReference type="Proteomes" id="UP000509327"/>
    </source>
</evidence>
<dbReference type="InterPro" id="IPR021529">
    <property type="entry name" value="DUF2798"/>
</dbReference>
<dbReference type="Proteomes" id="UP000509327">
    <property type="component" value="Chromosome"/>
</dbReference>
<name>A0A2V4WII1_PAEBA</name>
<feature type="transmembrane region" description="Helical" evidence="1">
    <location>
        <begin position="9"/>
        <end position="30"/>
    </location>
</feature>
<keyword evidence="1" id="KW-0472">Membrane</keyword>
<protein>
    <recommendedName>
        <fullName evidence="6">DUF2798 domain-containing protein</fullName>
    </recommendedName>
</protein>
<proteinExistence type="predicted"/>
<feature type="transmembrane region" description="Helical" evidence="1">
    <location>
        <begin position="42"/>
        <end position="62"/>
    </location>
</feature>
<feature type="transmembrane region" description="Helical" evidence="1">
    <location>
        <begin position="120"/>
        <end position="144"/>
    </location>
</feature>
<evidence type="ECO:0000313" key="3">
    <source>
        <dbReference type="EMBL" id="QKS58240.1"/>
    </source>
</evidence>
<reference evidence="3 5" key="2">
    <citation type="submission" date="2020-06" db="EMBL/GenBank/DDBJ databases">
        <title>Complete genome of Paenibacillus barcinonensis KACC11450.</title>
        <authorList>
            <person name="Kim M."/>
            <person name="Park Y.-J."/>
            <person name="Shin J.-H."/>
        </authorList>
    </citation>
    <scope>NUCLEOTIDE SEQUENCE [LARGE SCALE GENOMIC DNA]</scope>
    <source>
        <strain evidence="3 5">KACC11450</strain>
    </source>
</reference>
<evidence type="ECO:0000313" key="4">
    <source>
        <dbReference type="Proteomes" id="UP000247790"/>
    </source>
</evidence>
<dbReference type="AlphaFoldDB" id="A0A2V4WII1"/>
<keyword evidence="1" id="KW-1133">Transmembrane helix</keyword>
<evidence type="ECO:0008006" key="6">
    <source>
        <dbReference type="Google" id="ProtNLM"/>
    </source>
</evidence>
<accession>A0A2V4WII1</accession>
<reference evidence="2 4" key="1">
    <citation type="submission" date="2018-06" db="EMBL/GenBank/DDBJ databases">
        <title>Genomic Encyclopedia of Type Strains, Phase III (KMG-III): the genomes of soil and plant-associated and newly described type strains.</title>
        <authorList>
            <person name="Whitman W."/>
        </authorList>
    </citation>
    <scope>NUCLEOTIDE SEQUENCE [LARGE SCALE GENOMIC DNA]</scope>
    <source>
        <strain evidence="2 4">CECT 7022</strain>
    </source>
</reference>
<evidence type="ECO:0000313" key="2">
    <source>
        <dbReference type="EMBL" id="PYE47344.1"/>
    </source>
</evidence>
<dbReference type="OrthoDB" id="7062363at2"/>
<evidence type="ECO:0000256" key="1">
    <source>
        <dbReference type="SAM" id="Phobius"/>
    </source>
</evidence>
<dbReference type="Pfam" id="PF11391">
    <property type="entry name" value="DUF2798"/>
    <property type="match status" value="2"/>
</dbReference>
<dbReference type="Proteomes" id="UP000247790">
    <property type="component" value="Unassembled WGS sequence"/>
</dbReference>
<keyword evidence="1" id="KW-0812">Transmembrane</keyword>
<feature type="transmembrane region" description="Helical" evidence="1">
    <location>
        <begin position="83"/>
        <end position="108"/>
    </location>
</feature>
<dbReference type="EMBL" id="QJSW01000014">
    <property type="protein sequence ID" value="PYE47344.1"/>
    <property type="molecule type" value="Genomic_DNA"/>
</dbReference>